<sequence length="959" mass="108854">MSSTLVASSSKGTRLLLKRKRLNMFDYCDLHPSSEEDKEKGDMPLPDNIGSRLPLSERVISSTPAVDPNFIKQLNEVVVRFLHQITSMVKESPEEAIKITEKNVAKMLNGSLNDSSTENPRTHNSVQSRDPTENNIPSQNTAILEAKIARNMEKKLPYLSQIAIQATSHQPKVVADYKIRHAVENELSEVVSSTLLNTENTPTSELNRTNNLAQTTTNYSTITISRTSFNNQRRLNAEKNRSAHAPQFPVEENTTQSQFTSTITTTEINRQINRLNEPQRVTTRPIPDSTTHITTKVPHNQLEEVVHEMNRITNFRQTTIETTAPRNQISGKNLQHTELKKWSEPEVIHSKMATANINKPLQRNVLDNTANLVMKKNEHEQSKSRLLPRINEAKNGVFANNVKKPVDKSHSTKLSTTTVHSTSKQFSLSELKIDSNSPINKQRSSTVKLNTQTQMQQGSIFLNRKSQSTPQNNRVVSTNGNQMLESTTQVNHGNQTMVRIQHKQVPNRSVIPKKTATTSPQVLSHMRMVDKTTLIRQQKLGIQTQRRNGSESALNDMKNQNKAGKPSKQFLQKPKPNLLKMAKKQQNDSKNNMAFKDKKSDDKLPLHFKFQRESKEQTIEPIKTELNKAATPKHRETLQKFDQKHPVTENIRTTQQNKTNGRHARRPIKVPLNVTNPRRSPQKISTPSDRMIVNGVLFKSNDLPSEPTVTSLPIMIRSSSISLEGTSATPSLRIQHHLGSSPREVILNDMIFELFRRLHIDSFVMKTGDFSVKASANPKHTQFIPIETFDHIQQDTAPFMITSTPIVRTQRRLHQFEDDDVKVIVSGSQRKGSFQEDNARAIIGHAPPVRYQGHPRPSLASVRRVHSQRQAGRNPVFHRMPSGNNQQELLNRQSPPVAGFGNWKEGEKIENEVQQNELDQKMAQMKVGIRDGHSQRNRRIASTVRNYRTAQKRLEAIKY</sequence>
<dbReference type="AlphaFoldDB" id="A0A1I7XN02"/>
<feature type="region of interest" description="Disordered" evidence="1">
    <location>
        <begin position="110"/>
        <end position="137"/>
    </location>
</feature>
<organism evidence="2 3">
    <name type="scientific">Heterorhabditis bacteriophora</name>
    <name type="common">Entomopathogenic nematode worm</name>
    <dbReference type="NCBI Taxonomy" id="37862"/>
    <lineage>
        <taxon>Eukaryota</taxon>
        <taxon>Metazoa</taxon>
        <taxon>Ecdysozoa</taxon>
        <taxon>Nematoda</taxon>
        <taxon>Chromadorea</taxon>
        <taxon>Rhabditida</taxon>
        <taxon>Rhabditina</taxon>
        <taxon>Rhabditomorpha</taxon>
        <taxon>Strongyloidea</taxon>
        <taxon>Heterorhabditidae</taxon>
        <taxon>Heterorhabditis</taxon>
    </lineage>
</organism>
<protein>
    <submittedName>
        <fullName evidence="3">INCENP_ARK-bind domain-containing protein</fullName>
    </submittedName>
</protein>
<proteinExistence type="predicted"/>
<accession>A0A1I7XN02</accession>
<evidence type="ECO:0000313" key="3">
    <source>
        <dbReference type="WBParaSite" id="Hba_19160"/>
    </source>
</evidence>
<evidence type="ECO:0000256" key="1">
    <source>
        <dbReference type="SAM" id="MobiDB-lite"/>
    </source>
</evidence>
<name>A0A1I7XN02_HETBA</name>
<feature type="region of interest" description="Disordered" evidence="1">
    <location>
        <begin position="542"/>
        <end position="571"/>
    </location>
</feature>
<feature type="compositionally biased region" description="Polar residues" evidence="1">
    <location>
        <begin position="542"/>
        <end position="562"/>
    </location>
</feature>
<dbReference type="Proteomes" id="UP000095283">
    <property type="component" value="Unplaced"/>
</dbReference>
<evidence type="ECO:0000313" key="2">
    <source>
        <dbReference type="Proteomes" id="UP000095283"/>
    </source>
</evidence>
<reference evidence="3" key="1">
    <citation type="submission" date="2016-11" db="UniProtKB">
        <authorList>
            <consortium name="WormBaseParasite"/>
        </authorList>
    </citation>
    <scope>IDENTIFICATION</scope>
</reference>
<dbReference type="WBParaSite" id="Hba_19160">
    <property type="protein sequence ID" value="Hba_19160"/>
    <property type="gene ID" value="Hba_19160"/>
</dbReference>
<keyword evidence="2" id="KW-1185">Reference proteome</keyword>